<dbReference type="Gene3D" id="2.160.20.10">
    <property type="entry name" value="Single-stranded right-handed beta-helix, Pectin lyase-like"/>
    <property type="match status" value="1"/>
</dbReference>
<comment type="caution">
    <text evidence="3">The sequence shown here is derived from an EMBL/GenBank/DDBJ whole genome shotgun (WGS) entry which is preliminary data.</text>
</comment>
<dbReference type="AlphaFoldDB" id="A0A7C4TP47"/>
<feature type="transmembrane region" description="Helical" evidence="1">
    <location>
        <begin position="392"/>
        <end position="410"/>
    </location>
</feature>
<accession>A0A7C4TP47</accession>
<evidence type="ECO:0000313" key="3">
    <source>
        <dbReference type="EMBL" id="HGW29687.1"/>
    </source>
</evidence>
<reference evidence="3" key="1">
    <citation type="journal article" date="2020" name="mSystems">
        <title>Genome- and Community-Level Interaction Insights into Carbon Utilization and Element Cycling Functions of Hydrothermarchaeota in Hydrothermal Sediment.</title>
        <authorList>
            <person name="Zhou Z."/>
            <person name="Liu Y."/>
            <person name="Xu W."/>
            <person name="Pan J."/>
            <person name="Luo Z.H."/>
            <person name="Li M."/>
        </authorList>
    </citation>
    <scope>NUCLEOTIDE SEQUENCE [LARGE SCALE GENOMIC DNA]</scope>
    <source>
        <strain evidence="3">SpSt-417</strain>
    </source>
</reference>
<evidence type="ECO:0000259" key="2">
    <source>
        <dbReference type="Pfam" id="PF05048"/>
    </source>
</evidence>
<name>A0A7C4TP47_UNCKA</name>
<dbReference type="InterPro" id="IPR007742">
    <property type="entry name" value="NosD_dom"/>
</dbReference>
<proteinExistence type="predicted"/>
<keyword evidence="1" id="KW-0472">Membrane</keyword>
<keyword evidence="1" id="KW-1133">Transmembrane helix</keyword>
<gene>
    <name evidence="3" type="ORF">ENR63_02065</name>
</gene>
<dbReference type="InterPro" id="IPR012334">
    <property type="entry name" value="Pectin_lyas_fold"/>
</dbReference>
<protein>
    <recommendedName>
        <fullName evidence="2">Periplasmic copper-binding protein NosD beta helix domain-containing protein</fullName>
    </recommendedName>
</protein>
<dbReference type="InterPro" id="IPR011050">
    <property type="entry name" value="Pectin_lyase_fold/virulence"/>
</dbReference>
<evidence type="ECO:0000256" key="1">
    <source>
        <dbReference type="SAM" id="Phobius"/>
    </source>
</evidence>
<dbReference type="Pfam" id="PF05048">
    <property type="entry name" value="NosD"/>
    <property type="match status" value="1"/>
</dbReference>
<dbReference type="SUPFAM" id="SSF51126">
    <property type="entry name" value="Pectin lyase-like"/>
    <property type="match status" value="1"/>
</dbReference>
<feature type="transmembrane region" description="Helical" evidence="1">
    <location>
        <begin position="7"/>
        <end position="26"/>
    </location>
</feature>
<dbReference type="InterPro" id="IPR006626">
    <property type="entry name" value="PbH1"/>
</dbReference>
<sequence>MLERKKLDLTLSSVVILMIFSAFALIRMENIGFCSDGPIIVNPGESIQAAVDGASEGSTILIRSGNYSEKEIQVNKTVKIIGENAETTIVDGQTTINFIFRVSISNVIIENLTMQNTSLSFPEAPAIKLDSVQNVTIQKLRIRNAGYGIQMYLSNYTLIAYNRFSEANVGIRMSNKSGNNTIFCNTIENNQKGLEITTLDCQFNKVYHNNFINNTDQIPDGSLGSNNIFDNGYPSGGNYWSDHIASDSKSGTYPQSQNGSDGILDYAYPDSLSLWDEYPLASPISIVEISAYEKTFTIEVMTNSSVTVYFNQSAKSLILFVNDPDEVNGSCRILIPKELLIVETLNQWLIYYSNDLSEQIEPQWIHDDDQNTYIYLTYLYTINKIEILVSEHFTLLMPLLLTGALIVILLKKRIKRKTSNWCKRTRL</sequence>
<keyword evidence="1" id="KW-0812">Transmembrane</keyword>
<dbReference type="EMBL" id="DSRT01000111">
    <property type="protein sequence ID" value="HGW29687.1"/>
    <property type="molecule type" value="Genomic_DNA"/>
</dbReference>
<dbReference type="SMART" id="SM00710">
    <property type="entry name" value="PbH1"/>
    <property type="match status" value="5"/>
</dbReference>
<feature type="domain" description="Periplasmic copper-binding protein NosD beta helix" evidence="2">
    <location>
        <begin position="57"/>
        <end position="242"/>
    </location>
</feature>
<organism evidence="3">
    <name type="scientific">candidate division WWE3 bacterium</name>
    <dbReference type="NCBI Taxonomy" id="2053526"/>
    <lineage>
        <taxon>Bacteria</taxon>
        <taxon>Katanobacteria</taxon>
    </lineage>
</organism>